<reference evidence="1" key="1">
    <citation type="journal article" date="2019" name="Sci. Rep.">
        <title>Draft genome of Tanacetum cinerariifolium, the natural source of mosquito coil.</title>
        <authorList>
            <person name="Yamashiro T."/>
            <person name="Shiraishi A."/>
            <person name="Satake H."/>
            <person name="Nakayama K."/>
        </authorList>
    </citation>
    <scope>NUCLEOTIDE SEQUENCE</scope>
</reference>
<dbReference type="PANTHER" id="PTHR45835">
    <property type="entry name" value="YALI0A06105P"/>
    <property type="match status" value="1"/>
</dbReference>
<keyword evidence="1" id="KW-0695">RNA-directed DNA polymerase</keyword>
<keyword evidence="1" id="KW-0808">Transferase</keyword>
<dbReference type="GO" id="GO:0003676">
    <property type="term" value="F:nucleic acid binding"/>
    <property type="evidence" value="ECO:0007669"/>
    <property type="project" value="InterPro"/>
</dbReference>
<protein>
    <submittedName>
        <fullName evidence="1">Putative reverse transcriptase domain-containing protein</fullName>
    </submittedName>
</protein>
<sequence>MLRAYVIDYGGRWGVHLPLAELSYNNSYHSSIQHALFEALYGRKYKSHVLWAEIEESSLTGLELVQETTNKVVLVKEKPKAARHRQKSYVDNRRKPLEFKVGDHVLLKLSPWKGVNCFGKKRKLAPRDGRDSCSLDASFAHSCNAAICTFVGESSSIQVCVDIVWKVLVHQVSIMRMLRLREVARETIGRMWSFHPVDYPYYSRRVEVYFPRCILVDLAEYMFTSRYLFLLIQRNTVRADNRPPTLEKSTYNSWQSRMILYIREDGVIRARTYEELTDKEKIRKECDIRATNIVLQGLPSNVYNLVNHHTVAKEMFTSEKGETIHAYYLRFAQQINDMNTIGMTMQKL</sequence>
<dbReference type="GO" id="GO:0003964">
    <property type="term" value="F:RNA-directed DNA polymerase activity"/>
    <property type="evidence" value="ECO:0007669"/>
    <property type="project" value="UniProtKB-KW"/>
</dbReference>
<accession>A0A699GJ15</accession>
<dbReference type="AlphaFoldDB" id="A0A699GJ15"/>
<proteinExistence type="predicted"/>
<keyword evidence="1" id="KW-0548">Nucleotidyltransferase</keyword>
<dbReference type="InterPro" id="IPR036397">
    <property type="entry name" value="RNaseH_sf"/>
</dbReference>
<dbReference type="EMBL" id="BKCJ010000065">
    <property type="protein sequence ID" value="GEU29401.1"/>
    <property type="molecule type" value="Genomic_DNA"/>
</dbReference>
<comment type="caution">
    <text evidence="1">The sequence shown here is derived from an EMBL/GenBank/DDBJ whole genome shotgun (WGS) entry which is preliminary data.</text>
</comment>
<evidence type="ECO:0000313" key="1">
    <source>
        <dbReference type="EMBL" id="GEU29401.1"/>
    </source>
</evidence>
<dbReference type="Gene3D" id="3.30.420.10">
    <property type="entry name" value="Ribonuclease H-like superfamily/Ribonuclease H"/>
    <property type="match status" value="1"/>
</dbReference>
<organism evidence="1">
    <name type="scientific">Tanacetum cinerariifolium</name>
    <name type="common">Dalmatian daisy</name>
    <name type="synonym">Chrysanthemum cinerariifolium</name>
    <dbReference type="NCBI Taxonomy" id="118510"/>
    <lineage>
        <taxon>Eukaryota</taxon>
        <taxon>Viridiplantae</taxon>
        <taxon>Streptophyta</taxon>
        <taxon>Embryophyta</taxon>
        <taxon>Tracheophyta</taxon>
        <taxon>Spermatophyta</taxon>
        <taxon>Magnoliopsida</taxon>
        <taxon>eudicotyledons</taxon>
        <taxon>Gunneridae</taxon>
        <taxon>Pentapetalae</taxon>
        <taxon>asterids</taxon>
        <taxon>campanulids</taxon>
        <taxon>Asterales</taxon>
        <taxon>Asteraceae</taxon>
        <taxon>Asteroideae</taxon>
        <taxon>Anthemideae</taxon>
        <taxon>Anthemidinae</taxon>
        <taxon>Tanacetum</taxon>
    </lineage>
</organism>
<gene>
    <name evidence="1" type="ORF">Tci_001379</name>
</gene>
<name>A0A699GJ15_TANCI</name>
<dbReference type="PANTHER" id="PTHR45835:SF103">
    <property type="entry name" value="RNA-DIRECTED DNA POLYMERASE"/>
    <property type="match status" value="1"/>
</dbReference>